<proteinExistence type="predicted"/>
<reference evidence="1" key="1">
    <citation type="submission" date="2014-05" db="EMBL/GenBank/DDBJ databases">
        <title>The transcriptome of the halophilic microalga Tetraselmis sp. GSL018 isolated from the Great Salt Lake, Utah.</title>
        <authorList>
            <person name="Jinkerson R.E."/>
            <person name="D'Adamo S."/>
            <person name="Posewitz M.C."/>
        </authorList>
    </citation>
    <scope>NUCLEOTIDE SEQUENCE</scope>
    <source>
        <strain evidence="1">GSL018</strain>
    </source>
</reference>
<accession>A0A061SC58</accession>
<organism evidence="1">
    <name type="scientific">Tetraselmis sp. GSL018</name>
    <dbReference type="NCBI Taxonomy" id="582737"/>
    <lineage>
        <taxon>Eukaryota</taxon>
        <taxon>Viridiplantae</taxon>
        <taxon>Chlorophyta</taxon>
        <taxon>core chlorophytes</taxon>
        <taxon>Chlorodendrophyceae</taxon>
        <taxon>Chlorodendrales</taxon>
        <taxon>Chlorodendraceae</taxon>
        <taxon>Tetraselmis</taxon>
    </lineage>
</organism>
<dbReference type="AlphaFoldDB" id="A0A061SC58"/>
<dbReference type="EMBL" id="GBEZ01002314">
    <property type="protein sequence ID" value="JAC82727.1"/>
    <property type="molecule type" value="Transcribed_RNA"/>
</dbReference>
<gene>
    <name evidence="1" type="ORF">TSPGSL018_5035</name>
</gene>
<sequence>MMSEGSTSSPAQAVRGYAIDLTQGTAAEASYLTGSSLSLVMTHPPRRRLHPSCPSACQSSVSPWTTPQRASAVSQDVFPLPPPLPPHLRRRRRCPRHRYQCLRPHLLRHLRSHQVSRMQALFPSLSLWLQIFCFPSPKDLSSLRCQPFSNICRISQQTRKILINA</sequence>
<name>A0A061SC58_9CHLO</name>
<protein>
    <submittedName>
        <fullName evidence="1">Uncharacterized protein</fullName>
    </submittedName>
</protein>
<evidence type="ECO:0000313" key="1">
    <source>
        <dbReference type="EMBL" id="JAC82727.1"/>
    </source>
</evidence>
<feature type="non-terminal residue" evidence="1">
    <location>
        <position position="165"/>
    </location>
</feature>